<comment type="caution">
    <text evidence="3">The sequence shown here is derived from an EMBL/GenBank/DDBJ whole genome shotgun (WGS) entry which is preliminary data.</text>
</comment>
<dbReference type="InterPro" id="IPR053159">
    <property type="entry name" value="Hybrid_Histidine_Kinase"/>
</dbReference>
<proteinExistence type="predicted"/>
<dbReference type="InterPro" id="IPR027417">
    <property type="entry name" value="P-loop_NTPase"/>
</dbReference>
<organism evidence="3 4">
    <name type="scientific">Cyclotella cryptica</name>
    <dbReference type="NCBI Taxonomy" id="29204"/>
    <lineage>
        <taxon>Eukaryota</taxon>
        <taxon>Sar</taxon>
        <taxon>Stramenopiles</taxon>
        <taxon>Ochrophyta</taxon>
        <taxon>Bacillariophyta</taxon>
        <taxon>Coscinodiscophyceae</taxon>
        <taxon>Thalassiosirophycidae</taxon>
        <taxon>Stephanodiscales</taxon>
        <taxon>Stephanodiscaceae</taxon>
        <taxon>Cyclotella</taxon>
    </lineage>
</organism>
<feature type="region of interest" description="Disordered" evidence="1">
    <location>
        <begin position="1"/>
        <end position="30"/>
    </location>
</feature>
<evidence type="ECO:0000256" key="1">
    <source>
        <dbReference type="SAM" id="MobiDB-lite"/>
    </source>
</evidence>
<dbReference type="PANTHER" id="PTHR43642">
    <property type="entry name" value="HYBRID SIGNAL TRANSDUCTION HISTIDINE KINASE G"/>
    <property type="match status" value="1"/>
</dbReference>
<keyword evidence="4" id="KW-1185">Reference proteome</keyword>
<dbReference type="InterPro" id="IPR011990">
    <property type="entry name" value="TPR-like_helical_dom_sf"/>
</dbReference>
<sequence length="1335" mass="150025">MFRSVAAVDGDGNEGDDISENDDHESRQKRWGGIIDKIEVNFAESVNEDKRKMVQFQKARASSTTVDYSSVLSAPGMASHFQPAARIAGYRSTFSRRKLTEWIQLQKMNASGDLSDTTKYFERSVRIIYSLVLKTIISTVKAGKTEIVDTVHPDLITSENIMVQHSAEDGETAHFLQTEIEGGSSLEELSKKYGAMKALGMVAYELVMKGDMPPVSFFLPSSLADMRGTAHLPLSIRGSVECFEATNQAKVKLPRKAVDENEGRITTAMLNAGVPYPLCRFVVDLLGGECSDSLLFRSDVSFESFSDVLLDLKQMITNPEAFIHLSVRDQWRLAFGNKMHGRESEKKMIMDAASRTTGTTSNDALFEALSLLLPQNKRQIVMVSGKPGSGKSRLVMEAKTDLENKGWIFLSCKFDRIVHSEPLSVMASAFDDFLEQCLGSSRQQQIRTNLNTLMLSDDVLVLTQYVPCLIEYFHDPPTPLADLDVSKEHMHQLFHQLLRALSIGGQPIAFFADDIQWADEASIDLFIDLTQASEPNFSTCYCDTYTKSKMMLIGSYRDNEVDGDHPLAKLLDQMKRLNSSVEVTDIDVCGFTRETLNQIVSESLCLPARRTKSLSEVILQKTDGIAIHIMEFIGRLTMERILRHSFDKGWEWEHEVIERCPISDSVAELLVFKLNKLSSNVLSALQICSVFGIQIEQRIINFVQDFDGDQTIDITDGLKVALELGLIEMTRTTNAFKFAHDIISQQAVFDLIRDEERSVLLQKLSSALIRNALAANEIDFVNDVVTCPGERILYASMNEKAGKKALAVPDFSSAVKYSESGLTFLDDCAWETHHELIMSLHQTSVVALYSCPNRNKDLIKERVDTIFQHARSLEEEFRARHVWICILSSESLEQAFNECHALLERLGEPIDLSNNSSSRACTELLRVKTFFLGKKGHFSELSPMSDRNKLFAMKIMTSLMAFYNHQRCHVLGLVSSRMVEMSMKYGYCEESVFAVASFAAIFVRILGDVDVGASCARMALDLLSQFRHKGNVLLPAVHAAVYGLVLIWNEPIQATLGPLVRGCSLAFQYGNIQFAVANAELLVMRSFNSGKKIDVALHEIEVLAQKFALHGQLTHVQGFLTPFYNILRDLKGLKEQALAPLDCFKSNDELRYHAIGKNDHHVYDTQLMIDISHSFMIGEMEKAQSVAEMFRDVITNKHLVFTYVIIEFYAGLAACHFARKTLDKAWIVKAEAVRDSMERFCGHSKWNFENKLLLLRAECHYTNGEISEAAKCYWSSISSASNHKLVHEEALTCELAGNFFKDQGDELKSKMMFERAHKAYVRWGAVKKANTLPLV</sequence>
<reference evidence="3 4" key="1">
    <citation type="journal article" date="2020" name="G3 (Bethesda)">
        <title>Improved Reference Genome for Cyclotella cryptica CCMP332, a Model for Cell Wall Morphogenesis, Salinity Adaptation, and Lipid Production in Diatoms (Bacillariophyta).</title>
        <authorList>
            <person name="Roberts W.R."/>
            <person name="Downey K.M."/>
            <person name="Ruck E.C."/>
            <person name="Traller J.C."/>
            <person name="Alverson A.J."/>
        </authorList>
    </citation>
    <scope>NUCLEOTIDE SEQUENCE [LARGE SCALE GENOMIC DNA]</scope>
    <source>
        <strain evidence="3 4">CCMP332</strain>
    </source>
</reference>
<dbReference type="SUPFAM" id="SSF52540">
    <property type="entry name" value="P-loop containing nucleoside triphosphate hydrolases"/>
    <property type="match status" value="1"/>
</dbReference>
<accession>A0ABD3QHH2</accession>
<evidence type="ECO:0000313" key="4">
    <source>
        <dbReference type="Proteomes" id="UP001516023"/>
    </source>
</evidence>
<dbReference type="InterPro" id="IPR041664">
    <property type="entry name" value="AAA_16"/>
</dbReference>
<evidence type="ECO:0000259" key="2">
    <source>
        <dbReference type="Pfam" id="PF13191"/>
    </source>
</evidence>
<dbReference type="SUPFAM" id="SSF48452">
    <property type="entry name" value="TPR-like"/>
    <property type="match status" value="1"/>
</dbReference>
<protein>
    <recommendedName>
        <fullName evidence="2">Orc1-like AAA ATPase domain-containing protein</fullName>
    </recommendedName>
</protein>
<dbReference type="Pfam" id="PF13191">
    <property type="entry name" value="AAA_16"/>
    <property type="match status" value="1"/>
</dbReference>
<dbReference type="Proteomes" id="UP001516023">
    <property type="component" value="Unassembled WGS sequence"/>
</dbReference>
<feature type="compositionally biased region" description="Acidic residues" evidence="1">
    <location>
        <begin position="11"/>
        <end position="23"/>
    </location>
</feature>
<dbReference type="Gene3D" id="3.40.50.300">
    <property type="entry name" value="P-loop containing nucleotide triphosphate hydrolases"/>
    <property type="match status" value="1"/>
</dbReference>
<evidence type="ECO:0000313" key="3">
    <source>
        <dbReference type="EMBL" id="KAL3799923.1"/>
    </source>
</evidence>
<name>A0ABD3QHH2_9STRA</name>
<dbReference type="PANTHER" id="PTHR43642:SF1">
    <property type="entry name" value="HYBRID SIGNAL TRANSDUCTION HISTIDINE KINASE G"/>
    <property type="match status" value="1"/>
</dbReference>
<gene>
    <name evidence="3" type="ORF">HJC23_007396</name>
</gene>
<feature type="domain" description="Orc1-like AAA ATPase" evidence="2">
    <location>
        <begin position="378"/>
        <end position="534"/>
    </location>
</feature>
<dbReference type="EMBL" id="JABMIG020000035">
    <property type="protein sequence ID" value="KAL3799923.1"/>
    <property type="molecule type" value="Genomic_DNA"/>
</dbReference>